<keyword evidence="1" id="KW-0472">Membrane</keyword>
<evidence type="ECO:0000313" key="2">
    <source>
        <dbReference type="EMBL" id="NHF61051.1"/>
    </source>
</evidence>
<reference evidence="2" key="1">
    <citation type="submission" date="2019-07" db="EMBL/GenBank/DDBJ databases">
        <authorList>
            <person name="De-Chao Zhang Q."/>
        </authorList>
    </citation>
    <scope>NUCLEOTIDE SEQUENCE</scope>
    <source>
        <strain evidence="2">TP-CH-4</strain>
    </source>
</reference>
<reference evidence="2" key="2">
    <citation type="submission" date="2020-03" db="EMBL/GenBank/DDBJ databases">
        <title>Flavobacteriaceae bacterium strain TP-CH-4, a member of the family Flavobacteriaceae isolated from a deep-sea seamount.</title>
        <authorList>
            <person name="Zhang D.-C."/>
        </authorList>
    </citation>
    <scope>NUCLEOTIDE SEQUENCE</scope>
    <source>
        <strain evidence="2">TP-CH-4</strain>
    </source>
</reference>
<dbReference type="AlphaFoldDB" id="A0A967ECB4"/>
<feature type="transmembrane region" description="Helical" evidence="1">
    <location>
        <begin position="43"/>
        <end position="64"/>
    </location>
</feature>
<keyword evidence="1" id="KW-1133">Transmembrane helix</keyword>
<evidence type="ECO:0008006" key="4">
    <source>
        <dbReference type="Google" id="ProtNLM"/>
    </source>
</evidence>
<protein>
    <recommendedName>
        <fullName evidence="4">DUF4149 domain-containing protein</fullName>
    </recommendedName>
</protein>
<name>A0A967ECB4_9FLAO</name>
<feature type="transmembrane region" description="Helical" evidence="1">
    <location>
        <begin position="6"/>
        <end position="22"/>
    </location>
</feature>
<keyword evidence="1" id="KW-0812">Transmembrane</keyword>
<comment type="caution">
    <text evidence="2">The sequence shown here is derived from an EMBL/GenBank/DDBJ whole genome shotgun (WGS) entry which is preliminary data.</text>
</comment>
<keyword evidence="3" id="KW-1185">Reference proteome</keyword>
<evidence type="ECO:0000313" key="3">
    <source>
        <dbReference type="Proteomes" id="UP000707206"/>
    </source>
</evidence>
<evidence type="ECO:0000256" key="1">
    <source>
        <dbReference type="SAM" id="Phobius"/>
    </source>
</evidence>
<proteinExistence type="predicted"/>
<sequence>MVRLLFDFGLVILIWMVQLVVYPSFRYYKKSDLMRWHERYTKAISIIVVPLMFGQLFLVIFQIVEVFDVVTATLMGLVIAVWISTFAQFVPMHHAIAKGDLKDGLLRKLVRQNWLRTFLWSTILIIDATAVFYS</sequence>
<dbReference type="EMBL" id="VIKU02000005">
    <property type="protein sequence ID" value="NHF61051.1"/>
    <property type="molecule type" value="Genomic_DNA"/>
</dbReference>
<organism evidence="2 3">
    <name type="scientific">Pelagihabitans pacificus</name>
    <dbReference type="NCBI Taxonomy" id="2696054"/>
    <lineage>
        <taxon>Bacteria</taxon>
        <taxon>Pseudomonadati</taxon>
        <taxon>Bacteroidota</taxon>
        <taxon>Flavobacteriia</taxon>
        <taxon>Flavobacteriales</taxon>
        <taxon>Flavobacteriaceae</taxon>
        <taxon>Pelagihabitans</taxon>
    </lineage>
</organism>
<feature type="transmembrane region" description="Helical" evidence="1">
    <location>
        <begin position="70"/>
        <end position="92"/>
    </location>
</feature>
<accession>A0A967ECB4</accession>
<feature type="transmembrane region" description="Helical" evidence="1">
    <location>
        <begin position="113"/>
        <end position="133"/>
    </location>
</feature>
<gene>
    <name evidence="2" type="ORF">FK220_016990</name>
</gene>
<dbReference type="Proteomes" id="UP000707206">
    <property type="component" value="Unassembled WGS sequence"/>
</dbReference>